<keyword evidence="3" id="KW-1185">Reference proteome</keyword>
<dbReference type="Proteomes" id="UP000596742">
    <property type="component" value="Unassembled WGS sequence"/>
</dbReference>
<name>A0A8B6HJK4_MYTGA</name>
<feature type="signal peptide" evidence="1">
    <location>
        <begin position="1"/>
        <end position="20"/>
    </location>
</feature>
<accession>A0A8B6HJK4</accession>
<comment type="caution">
    <text evidence="2">The sequence shown here is derived from an EMBL/GenBank/DDBJ whole genome shotgun (WGS) entry which is preliminary data.</text>
</comment>
<sequence length="113" mass="12991">MKLKVLLFHVLLFLIQNMHGFLLNGPTNGGKQTTGNTQFLTNTEFLQAKQVLKQDTDDLRHDMDKTFALMTSQLKSKFDLLEIKLAEVDKRNETSNGCVSMEKYLALERSKRK</sequence>
<reference evidence="2" key="1">
    <citation type="submission" date="2018-11" db="EMBL/GenBank/DDBJ databases">
        <authorList>
            <person name="Alioto T."/>
            <person name="Alioto T."/>
        </authorList>
    </citation>
    <scope>NUCLEOTIDE SEQUENCE</scope>
</reference>
<dbReference type="EMBL" id="UYJE01010121">
    <property type="protein sequence ID" value="VDI79914.1"/>
    <property type="molecule type" value="Genomic_DNA"/>
</dbReference>
<dbReference type="AlphaFoldDB" id="A0A8B6HJK4"/>
<gene>
    <name evidence="2" type="ORF">MGAL_10B038554</name>
</gene>
<dbReference type="OrthoDB" id="10452689at2759"/>
<feature type="chain" id="PRO_5032976123" evidence="1">
    <location>
        <begin position="21"/>
        <end position="113"/>
    </location>
</feature>
<evidence type="ECO:0000256" key="1">
    <source>
        <dbReference type="SAM" id="SignalP"/>
    </source>
</evidence>
<evidence type="ECO:0000313" key="2">
    <source>
        <dbReference type="EMBL" id="VDI79914.1"/>
    </source>
</evidence>
<evidence type="ECO:0000313" key="3">
    <source>
        <dbReference type="Proteomes" id="UP000596742"/>
    </source>
</evidence>
<protein>
    <submittedName>
        <fullName evidence="2">Uncharacterized protein</fullName>
    </submittedName>
</protein>
<organism evidence="2 3">
    <name type="scientific">Mytilus galloprovincialis</name>
    <name type="common">Mediterranean mussel</name>
    <dbReference type="NCBI Taxonomy" id="29158"/>
    <lineage>
        <taxon>Eukaryota</taxon>
        <taxon>Metazoa</taxon>
        <taxon>Spiralia</taxon>
        <taxon>Lophotrochozoa</taxon>
        <taxon>Mollusca</taxon>
        <taxon>Bivalvia</taxon>
        <taxon>Autobranchia</taxon>
        <taxon>Pteriomorphia</taxon>
        <taxon>Mytilida</taxon>
        <taxon>Mytiloidea</taxon>
        <taxon>Mytilidae</taxon>
        <taxon>Mytilinae</taxon>
        <taxon>Mytilus</taxon>
    </lineage>
</organism>
<keyword evidence="1" id="KW-0732">Signal</keyword>
<proteinExistence type="predicted"/>